<organism evidence="1 2">
    <name type="scientific">Pseudomonas batumici</name>
    <dbReference type="NCBI Taxonomy" id="226910"/>
    <lineage>
        <taxon>Bacteria</taxon>
        <taxon>Pseudomonadati</taxon>
        <taxon>Pseudomonadota</taxon>
        <taxon>Gammaproteobacteria</taxon>
        <taxon>Pseudomonadales</taxon>
        <taxon>Pseudomonadaceae</taxon>
        <taxon>Pseudomonas</taxon>
    </lineage>
</organism>
<dbReference type="EMBL" id="JXDG01000021">
    <property type="protein sequence ID" value="KIH84188.1"/>
    <property type="molecule type" value="Genomic_DNA"/>
</dbReference>
<reference evidence="1 2" key="1">
    <citation type="submission" date="2015-01" db="EMBL/GenBank/DDBJ databases">
        <title>Complete genome of Pseudomonas batumici UCM B-321 producer of the batumin antibiotic with strong antistaphilococcal and potential anticancer activity.</title>
        <authorList>
            <person name="Klochko V.V."/>
            <person name="Zelena L.B."/>
            <person name="Elena K.A."/>
            <person name="Reva O.N."/>
        </authorList>
    </citation>
    <scope>NUCLEOTIDE SEQUENCE [LARGE SCALE GENOMIC DNA]</scope>
    <source>
        <strain evidence="1 2">UCM B-321</strain>
    </source>
</reference>
<evidence type="ECO:0000313" key="1">
    <source>
        <dbReference type="EMBL" id="KIH84188.1"/>
    </source>
</evidence>
<dbReference type="Proteomes" id="UP000031535">
    <property type="component" value="Unassembled WGS sequence"/>
</dbReference>
<comment type="caution">
    <text evidence="1">The sequence shown here is derived from an EMBL/GenBank/DDBJ whole genome shotgun (WGS) entry which is preliminary data.</text>
</comment>
<evidence type="ECO:0000313" key="2">
    <source>
        <dbReference type="Proteomes" id="UP000031535"/>
    </source>
</evidence>
<protein>
    <submittedName>
        <fullName evidence="1">Uncharacterized protein</fullName>
    </submittedName>
</protein>
<dbReference type="PATRIC" id="fig|226910.6.peg.1980"/>
<dbReference type="AlphaFoldDB" id="A0A0C2EZE6"/>
<name>A0A0C2EZE6_9PSED</name>
<sequence length="82" mass="8970">MCHVVQKSLSESRCGDILTPSHKIKEPEVPGFQVCCGGARTGWCCDETGAVERSSQPRMDCFLIATIDLKAAGPFLRTRFPV</sequence>
<dbReference type="STRING" id="226910.UCMB321_1988"/>
<keyword evidence="2" id="KW-1185">Reference proteome</keyword>
<proteinExistence type="predicted"/>
<gene>
    <name evidence="1" type="ORF">UCMB321_1988</name>
</gene>
<accession>A0A0C2EZE6</accession>